<reference evidence="9" key="1">
    <citation type="submission" date="2014-03" db="EMBL/GenBank/DDBJ databases">
        <authorList>
            <person name="Aksoy S."/>
            <person name="Warren W."/>
            <person name="Wilson R.K."/>
        </authorList>
    </citation>
    <scope>NUCLEOTIDE SEQUENCE [LARGE SCALE GENOMIC DNA]</scope>
    <source>
        <strain evidence="9">IAEA</strain>
    </source>
</reference>
<evidence type="ECO:0008006" key="10">
    <source>
        <dbReference type="Google" id="ProtNLM"/>
    </source>
</evidence>
<name>A0A1A9WC78_9MUSC</name>
<evidence type="ECO:0000313" key="9">
    <source>
        <dbReference type="Proteomes" id="UP000091820"/>
    </source>
</evidence>
<dbReference type="GO" id="GO:0005524">
    <property type="term" value="F:ATP binding"/>
    <property type="evidence" value="ECO:0007669"/>
    <property type="project" value="UniProtKB-UniRule"/>
</dbReference>
<evidence type="ECO:0000256" key="4">
    <source>
        <dbReference type="ARBA" id="ARBA00022777"/>
    </source>
</evidence>
<dbReference type="GO" id="GO:0004674">
    <property type="term" value="F:protein serine/threonine kinase activity"/>
    <property type="evidence" value="ECO:0007669"/>
    <property type="project" value="UniProtKB-KW"/>
</dbReference>
<dbReference type="STRING" id="37001.A0A1A9WC78"/>
<dbReference type="Gene3D" id="3.30.200.20">
    <property type="entry name" value="Phosphorylase Kinase, domain 1"/>
    <property type="match status" value="1"/>
</dbReference>
<evidence type="ECO:0000256" key="6">
    <source>
        <dbReference type="PROSITE-ProRule" id="PRU10141"/>
    </source>
</evidence>
<dbReference type="InterPro" id="IPR017441">
    <property type="entry name" value="Protein_kinase_ATP_BS"/>
</dbReference>
<dbReference type="InterPro" id="IPR011009">
    <property type="entry name" value="Kinase-like_dom_sf"/>
</dbReference>
<keyword evidence="9" id="KW-1185">Reference proteome</keyword>
<dbReference type="PANTHER" id="PTHR24351">
    <property type="entry name" value="RIBOSOMAL PROTEIN S6 KINASE"/>
    <property type="match status" value="1"/>
</dbReference>
<keyword evidence="1" id="KW-0723">Serine/threonine-protein kinase</keyword>
<evidence type="ECO:0000256" key="1">
    <source>
        <dbReference type="ARBA" id="ARBA00022527"/>
    </source>
</evidence>
<dbReference type="PROSITE" id="PS00107">
    <property type="entry name" value="PROTEIN_KINASE_ATP"/>
    <property type="match status" value="1"/>
</dbReference>
<reference evidence="8" key="2">
    <citation type="submission" date="2020-05" db="UniProtKB">
        <authorList>
            <consortium name="EnsemblMetazoa"/>
        </authorList>
    </citation>
    <scope>IDENTIFICATION</scope>
    <source>
        <strain evidence="8">IAEA</strain>
    </source>
</reference>
<dbReference type="VEuPathDB" id="VectorBase:GBRI014158"/>
<protein>
    <recommendedName>
        <fullName evidence="10">Protein kinase domain-containing protein</fullName>
    </recommendedName>
</protein>
<evidence type="ECO:0000313" key="8">
    <source>
        <dbReference type="EnsemblMetazoa" id="GBRI014158-PA"/>
    </source>
</evidence>
<feature type="binding site" evidence="6">
    <location>
        <position position="120"/>
    </location>
    <ligand>
        <name>ATP</name>
        <dbReference type="ChEBI" id="CHEBI:30616"/>
    </ligand>
</feature>
<dbReference type="SUPFAM" id="SSF56112">
    <property type="entry name" value="Protein kinase-like (PK-like)"/>
    <property type="match status" value="1"/>
</dbReference>
<dbReference type="AlphaFoldDB" id="A0A1A9WC78"/>
<proteinExistence type="predicted"/>
<keyword evidence="3 6" id="KW-0547">Nucleotide-binding</keyword>
<keyword evidence="4" id="KW-0418">Kinase</keyword>
<evidence type="ECO:0000256" key="5">
    <source>
        <dbReference type="ARBA" id="ARBA00022840"/>
    </source>
</evidence>
<sequence>MTLLLLTGTKLNSGHDDDDDGDDVVHYNHDDANDDDDAAADESSNLIHKNIEQLKRSLKHTHIKFKKSLKCIQNVLLLDNEKVKLSHYTLLRVLGAGGYGKVFMVRKNGGDDDKKLYAMKVLKKAAVQTKKYAEYIANERQIHGELNYRQKSIRCRVANRILWCLWQIASERNLLPENVQTSKGPELDKERRNILKTNISYGRTKMPSEIYRRLVRYRWCIEERYETNIEEHWQAMMKSIAKLALKTNAKLEEI</sequence>
<organism evidence="8 9">
    <name type="scientific">Glossina brevipalpis</name>
    <dbReference type="NCBI Taxonomy" id="37001"/>
    <lineage>
        <taxon>Eukaryota</taxon>
        <taxon>Metazoa</taxon>
        <taxon>Ecdysozoa</taxon>
        <taxon>Arthropoda</taxon>
        <taxon>Hexapoda</taxon>
        <taxon>Insecta</taxon>
        <taxon>Pterygota</taxon>
        <taxon>Neoptera</taxon>
        <taxon>Endopterygota</taxon>
        <taxon>Diptera</taxon>
        <taxon>Brachycera</taxon>
        <taxon>Muscomorpha</taxon>
        <taxon>Hippoboscoidea</taxon>
        <taxon>Glossinidae</taxon>
        <taxon>Glossina</taxon>
    </lineage>
</organism>
<keyword evidence="2" id="KW-0808">Transferase</keyword>
<evidence type="ECO:0000256" key="7">
    <source>
        <dbReference type="SAM" id="MobiDB-lite"/>
    </source>
</evidence>
<accession>A0A1A9WC78</accession>
<keyword evidence="5 6" id="KW-0067">ATP-binding</keyword>
<evidence type="ECO:0000256" key="3">
    <source>
        <dbReference type="ARBA" id="ARBA00022741"/>
    </source>
</evidence>
<dbReference type="Proteomes" id="UP000091820">
    <property type="component" value="Unassembled WGS sequence"/>
</dbReference>
<evidence type="ECO:0000256" key="2">
    <source>
        <dbReference type="ARBA" id="ARBA00022679"/>
    </source>
</evidence>
<feature type="region of interest" description="Disordered" evidence="7">
    <location>
        <begin position="16"/>
        <end position="39"/>
    </location>
</feature>
<dbReference type="EnsemblMetazoa" id="GBRI014158-RA">
    <property type="protein sequence ID" value="GBRI014158-PA"/>
    <property type="gene ID" value="GBRI014158"/>
</dbReference>